<dbReference type="PANTHER" id="PTHR30115">
    <property type="entry name" value="NITROGEN REGULATORY PROTEIN P-II"/>
    <property type="match status" value="1"/>
</dbReference>
<dbReference type="GO" id="GO:0005829">
    <property type="term" value="C:cytosol"/>
    <property type="evidence" value="ECO:0007669"/>
    <property type="project" value="TreeGrafter"/>
</dbReference>
<dbReference type="eggNOG" id="COG0347">
    <property type="taxonomic scope" value="Bacteria"/>
</dbReference>
<dbReference type="Pfam" id="PF00543">
    <property type="entry name" value="P-II"/>
    <property type="match status" value="1"/>
</dbReference>
<evidence type="ECO:0000256" key="2">
    <source>
        <dbReference type="RuleBase" id="RU003936"/>
    </source>
</evidence>
<sequence>MKKIEAVIRPSKLEEVKDGLGKCGVLGMTVSQVLGCGLQKGRTGIYRGHEYSINLLPKVRLEIIVVDELVDKVIDIIIKAARTGEVGDGKIFVLPVENALRIRTGDRGDDALR</sequence>
<reference evidence="3 4" key="1">
    <citation type="journal article" date="2009" name="Stand. Genomic Sci.">
        <title>Complete genome sequence of Desulfotomaculum acetoxidans type strain (5575).</title>
        <authorList>
            <person name="Spring S."/>
            <person name="Lapidus A."/>
            <person name="Schroder M."/>
            <person name="Gleim D."/>
            <person name="Sims D."/>
            <person name="Meincke L."/>
            <person name="Glavina Del Rio T."/>
            <person name="Tice H."/>
            <person name="Copeland A."/>
            <person name="Cheng J.F."/>
            <person name="Lucas S."/>
            <person name="Chen F."/>
            <person name="Nolan M."/>
            <person name="Bruce D."/>
            <person name="Goodwin L."/>
            <person name="Pitluck S."/>
            <person name="Ivanova N."/>
            <person name="Mavromatis K."/>
            <person name="Mikhailova N."/>
            <person name="Pati A."/>
            <person name="Chen A."/>
            <person name="Palaniappan K."/>
            <person name="Land M."/>
            <person name="Hauser L."/>
            <person name="Chang Y.J."/>
            <person name="Jeffries C.D."/>
            <person name="Chain P."/>
            <person name="Saunders E."/>
            <person name="Brettin T."/>
            <person name="Detter J.C."/>
            <person name="Goker M."/>
            <person name="Bristow J."/>
            <person name="Eisen J.A."/>
            <person name="Markowitz V."/>
            <person name="Hugenholtz P."/>
            <person name="Kyrpides N.C."/>
            <person name="Klenk H.P."/>
            <person name="Han C."/>
        </authorList>
    </citation>
    <scope>NUCLEOTIDE SEQUENCE [LARGE SCALE GENOMIC DNA]</scope>
    <source>
        <strain evidence="4">ATCC 49208 / DSM 771 / VKM B-1644</strain>
    </source>
</reference>
<accession>C8W3D6</accession>
<dbReference type="PANTHER" id="PTHR30115:SF11">
    <property type="entry name" value="NITROGEN REGULATORY PROTEIN P-II HOMOLOG"/>
    <property type="match status" value="1"/>
</dbReference>
<dbReference type="STRING" id="485916.Dtox_1017"/>
<evidence type="ECO:0000313" key="4">
    <source>
        <dbReference type="Proteomes" id="UP000002217"/>
    </source>
</evidence>
<keyword evidence="4" id="KW-1185">Reference proteome</keyword>
<dbReference type="Gene3D" id="3.30.70.120">
    <property type="match status" value="1"/>
</dbReference>
<dbReference type="HOGENOM" id="CLU_082268_0_0_9"/>
<dbReference type="GO" id="GO:0006808">
    <property type="term" value="P:regulation of nitrogen utilization"/>
    <property type="evidence" value="ECO:0007669"/>
    <property type="project" value="InterPro"/>
</dbReference>
<proteinExistence type="inferred from homology"/>
<dbReference type="SMART" id="SM00938">
    <property type="entry name" value="P-II"/>
    <property type="match status" value="1"/>
</dbReference>
<feature type="modified residue" description="O-UMP-tyrosine" evidence="1">
    <location>
        <position position="51"/>
    </location>
</feature>
<dbReference type="PROSITE" id="PS00638">
    <property type="entry name" value="PII_GLNB_CTER"/>
    <property type="match status" value="1"/>
</dbReference>
<dbReference type="EMBL" id="CP001720">
    <property type="protein sequence ID" value="ACV61903.1"/>
    <property type="molecule type" value="Genomic_DNA"/>
</dbReference>
<evidence type="ECO:0000256" key="1">
    <source>
        <dbReference type="PIRSR" id="PIRSR602187-50"/>
    </source>
</evidence>
<dbReference type="InterPro" id="IPR017918">
    <property type="entry name" value="N-reg_PII_CS"/>
</dbReference>
<dbReference type="InterPro" id="IPR015867">
    <property type="entry name" value="N-reg_PII/ATP_PRibTrfase_C"/>
</dbReference>
<dbReference type="AlphaFoldDB" id="C8W3D6"/>
<dbReference type="PRINTS" id="PR00340">
    <property type="entry name" value="PIIGLNB"/>
</dbReference>
<dbReference type="GO" id="GO:0005524">
    <property type="term" value="F:ATP binding"/>
    <property type="evidence" value="ECO:0007669"/>
    <property type="project" value="TreeGrafter"/>
</dbReference>
<organism evidence="3 4">
    <name type="scientific">Desulfofarcimen acetoxidans (strain ATCC 49208 / DSM 771 / KCTC 5769 / VKM B-1644 / 5575)</name>
    <name type="common">Desulfotomaculum acetoxidans</name>
    <dbReference type="NCBI Taxonomy" id="485916"/>
    <lineage>
        <taxon>Bacteria</taxon>
        <taxon>Bacillati</taxon>
        <taxon>Bacillota</taxon>
        <taxon>Clostridia</taxon>
        <taxon>Eubacteriales</taxon>
        <taxon>Peptococcaceae</taxon>
        <taxon>Desulfofarcimen</taxon>
    </lineage>
</organism>
<dbReference type="InterPro" id="IPR011322">
    <property type="entry name" value="N-reg_PII-like_a/b"/>
</dbReference>
<gene>
    <name evidence="3" type="ordered locus">Dtox_1017</name>
</gene>
<keyword evidence="1" id="KW-0597">Phosphoprotein</keyword>
<comment type="similarity">
    <text evidence="2">Belongs to the P(II) protein family.</text>
</comment>
<name>C8W3D6_DESAS</name>
<evidence type="ECO:0000313" key="3">
    <source>
        <dbReference type="EMBL" id="ACV61903.1"/>
    </source>
</evidence>
<dbReference type="PROSITE" id="PS51343">
    <property type="entry name" value="PII_GLNB_DOM"/>
    <property type="match status" value="1"/>
</dbReference>
<dbReference type="SUPFAM" id="SSF54913">
    <property type="entry name" value="GlnB-like"/>
    <property type="match status" value="1"/>
</dbReference>
<dbReference type="KEGG" id="dae:Dtox_1017"/>
<dbReference type="GO" id="GO:0030234">
    <property type="term" value="F:enzyme regulator activity"/>
    <property type="evidence" value="ECO:0007669"/>
    <property type="project" value="InterPro"/>
</dbReference>
<dbReference type="RefSeq" id="WP_015756618.1">
    <property type="nucleotide sequence ID" value="NC_013216.1"/>
</dbReference>
<dbReference type="Proteomes" id="UP000002217">
    <property type="component" value="Chromosome"/>
</dbReference>
<dbReference type="InterPro" id="IPR002187">
    <property type="entry name" value="N-reg_PII"/>
</dbReference>
<protein>
    <submittedName>
        <fullName evidence="3">Nitrogen regulatory protein P-II</fullName>
    </submittedName>
</protein>
<dbReference type="OrthoDB" id="9802729at2"/>